<dbReference type="PANTHER" id="PTHR15243">
    <property type="entry name" value="SERINE/THREONINE-PROTEIN KINASE 19"/>
    <property type="match status" value="1"/>
</dbReference>
<reference evidence="3" key="1">
    <citation type="submission" date="2013-12" db="EMBL/GenBank/DDBJ databases">
        <title>The Genome Sequence of Aphanomyces astaci APO3.</title>
        <authorList>
            <consortium name="The Broad Institute Genomics Platform"/>
            <person name="Russ C."/>
            <person name="Tyler B."/>
            <person name="van West P."/>
            <person name="Dieguez-Uribeondo J."/>
            <person name="Young S.K."/>
            <person name="Zeng Q."/>
            <person name="Gargeya S."/>
            <person name="Fitzgerald M."/>
            <person name="Abouelleil A."/>
            <person name="Alvarado L."/>
            <person name="Chapman S.B."/>
            <person name="Gainer-Dewar J."/>
            <person name="Goldberg J."/>
            <person name="Griggs A."/>
            <person name="Gujja S."/>
            <person name="Hansen M."/>
            <person name="Howarth C."/>
            <person name="Imamovic A."/>
            <person name="Ireland A."/>
            <person name="Larimer J."/>
            <person name="McCowan C."/>
            <person name="Murphy C."/>
            <person name="Pearson M."/>
            <person name="Poon T.W."/>
            <person name="Priest M."/>
            <person name="Roberts A."/>
            <person name="Saif S."/>
            <person name="Shea T."/>
            <person name="Sykes S."/>
            <person name="Wortman J."/>
            <person name="Nusbaum C."/>
            <person name="Birren B."/>
        </authorList>
    </citation>
    <scope>NUCLEOTIDE SEQUENCE [LARGE SCALE GENOMIC DNA]</scope>
    <source>
        <strain evidence="3">APO3</strain>
    </source>
</reference>
<name>W4G970_APHAT</name>
<comment type="similarity">
    <text evidence="1">Belongs to the STK19 family.</text>
</comment>
<dbReference type="OrthoDB" id="10261701at2759"/>
<sequence>MLRHKRRRLLSSDGGSRSIESGEEPLDTLHDHAVNDDAVMDDTLAAIHVLLSRYHAEFASVGLPSLVLWHQIYCLVDNRTAVDQSIQRMRTNGLILTLRISLPGPHATAIMLTSDYIAFMLQYTKQHRATRIFAKVLRQLTKSPVVAATAFMDAVQALFRSRNRPPPPTSMLDLDLTHLVQRGFLVATTNLEVKQFYFSLPRLGMIITGVARARSALTSLLKRQPYKQMLEVDMRKKKLTCSCLSMDFHILDMAGAALVGRVPSSQTFVLTLNIMDDDGTTR</sequence>
<evidence type="ECO:0000256" key="2">
    <source>
        <dbReference type="SAM" id="MobiDB-lite"/>
    </source>
</evidence>
<dbReference type="VEuPathDB" id="FungiDB:H257_09721"/>
<gene>
    <name evidence="3" type="ORF">H257_09721</name>
</gene>
<dbReference type="RefSeq" id="XP_009834345.1">
    <property type="nucleotide sequence ID" value="XM_009836043.1"/>
</dbReference>
<accession>W4G970</accession>
<evidence type="ECO:0000313" key="3">
    <source>
        <dbReference type="EMBL" id="ETV76220.1"/>
    </source>
</evidence>
<dbReference type="AlphaFoldDB" id="W4G970"/>
<evidence type="ECO:0000256" key="1">
    <source>
        <dbReference type="ARBA" id="ARBA00093458"/>
    </source>
</evidence>
<organism evidence="3">
    <name type="scientific">Aphanomyces astaci</name>
    <name type="common">Crayfish plague agent</name>
    <dbReference type="NCBI Taxonomy" id="112090"/>
    <lineage>
        <taxon>Eukaryota</taxon>
        <taxon>Sar</taxon>
        <taxon>Stramenopiles</taxon>
        <taxon>Oomycota</taxon>
        <taxon>Saprolegniomycetes</taxon>
        <taxon>Saprolegniales</taxon>
        <taxon>Verrucalvaceae</taxon>
        <taxon>Aphanomyces</taxon>
    </lineage>
</organism>
<dbReference type="PANTHER" id="PTHR15243:SF0">
    <property type="entry name" value="SERINE_THREONINE-PROTEIN KINASE 19"/>
    <property type="match status" value="1"/>
</dbReference>
<dbReference type="GeneID" id="20811717"/>
<dbReference type="Pfam" id="PF10494">
    <property type="entry name" value="Stk19"/>
    <property type="match status" value="1"/>
</dbReference>
<feature type="region of interest" description="Disordered" evidence="2">
    <location>
        <begin position="1"/>
        <end position="25"/>
    </location>
</feature>
<protein>
    <submittedName>
        <fullName evidence="3">Uncharacterized protein</fullName>
    </submittedName>
</protein>
<dbReference type="EMBL" id="KI913137">
    <property type="protein sequence ID" value="ETV76220.1"/>
    <property type="molecule type" value="Genomic_DNA"/>
</dbReference>
<dbReference type="InterPro" id="IPR018865">
    <property type="entry name" value="STK19-like"/>
</dbReference>
<proteinExistence type="inferred from homology"/>